<dbReference type="Gene3D" id="1.20.1260.20">
    <property type="entry name" value="PPE superfamily"/>
    <property type="match status" value="1"/>
</dbReference>
<reference evidence="4 5" key="1">
    <citation type="submission" date="2018-09" db="EMBL/GenBank/DDBJ databases">
        <authorList>
            <person name="Tagini F."/>
        </authorList>
    </citation>
    <scope>NUCLEOTIDE SEQUENCE [LARGE SCALE GENOMIC DNA]</scope>
    <source>
        <strain evidence="4 5">MK13</strain>
    </source>
</reference>
<dbReference type="SUPFAM" id="SSF140459">
    <property type="entry name" value="PE/PPE dimer-like"/>
    <property type="match status" value="1"/>
</dbReference>
<dbReference type="Proteomes" id="UP000267289">
    <property type="component" value="Unassembled WGS sequence"/>
</dbReference>
<evidence type="ECO:0000256" key="2">
    <source>
        <dbReference type="SAM" id="MobiDB-lite"/>
    </source>
</evidence>
<protein>
    <recommendedName>
        <fullName evidence="3">PPE domain-containing protein</fullName>
    </recommendedName>
</protein>
<dbReference type="OrthoDB" id="4718599at2"/>
<proteinExistence type="inferred from homology"/>
<keyword evidence="5" id="KW-1185">Reference proteome</keyword>
<dbReference type="InterPro" id="IPR038332">
    <property type="entry name" value="PPE_sf"/>
</dbReference>
<feature type="domain" description="PPE" evidence="3">
    <location>
        <begin position="5"/>
        <end position="155"/>
    </location>
</feature>
<organism evidence="4 5">
    <name type="scientific">Mycobacterium innocens</name>
    <dbReference type="NCBI Taxonomy" id="2341083"/>
    <lineage>
        <taxon>Bacteria</taxon>
        <taxon>Bacillati</taxon>
        <taxon>Actinomycetota</taxon>
        <taxon>Actinomycetes</taxon>
        <taxon>Mycobacteriales</taxon>
        <taxon>Mycobacteriaceae</taxon>
        <taxon>Mycobacterium</taxon>
    </lineage>
</organism>
<evidence type="ECO:0000256" key="1">
    <source>
        <dbReference type="ARBA" id="ARBA00010652"/>
    </source>
</evidence>
<evidence type="ECO:0000313" key="5">
    <source>
        <dbReference type="Proteomes" id="UP000267289"/>
    </source>
</evidence>
<accession>A0A498PVR3</accession>
<sequence>MGHPWSAFSPEANYAALAWGCGPASTLAYADTLSAQAAQVQAVVAASGVSGAATYGTGWRGAGAAASAVAHGALDAQHELLAAALVDKAAQVVAAAGAHQSAVASMVTAEEARVNRVDEAAAQQLNPLVWGALTPKIVALNVEYYGQMWPHNAAAGRPMGRRCALPPQRSWCRFRRRCPEHHWRLRRWGWAKPGRSARPGQPCAPASKPPTRCSPQQWPRWEMLCRRPPRRRPQWRAPQPRLRQCIRRRRLRWGCSPGSHRPG</sequence>
<evidence type="ECO:0000313" key="4">
    <source>
        <dbReference type="EMBL" id="VBA36280.1"/>
    </source>
</evidence>
<dbReference type="AlphaFoldDB" id="A0A498PVR3"/>
<dbReference type="EMBL" id="UPHQ01000044">
    <property type="protein sequence ID" value="VBA36280.1"/>
    <property type="molecule type" value="Genomic_DNA"/>
</dbReference>
<dbReference type="Pfam" id="PF00823">
    <property type="entry name" value="PPE"/>
    <property type="match status" value="1"/>
</dbReference>
<dbReference type="InterPro" id="IPR000030">
    <property type="entry name" value="PPE_dom"/>
</dbReference>
<evidence type="ECO:0000259" key="3">
    <source>
        <dbReference type="Pfam" id="PF00823"/>
    </source>
</evidence>
<gene>
    <name evidence="4" type="ORF">LAUMK13_01045</name>
</gene>
<name>A0A498PVR3_9MYCO</name>
<feature type="region of interest" description="Disordered" evidence="2">
    <location>
        <begin position="193"/>
        <end position="215"/>
    </location>
</feature>
<comment type="similarity">
    <text evidence="1">Belongs to the mycobacterial PPE family.</text>
</comment>